<dbReference type="PANTHER" id="PTHR43477">
    <property type="entry name" value="DIHYDROANTICAPSIN 7-DEHYDROGENASE"/>
    <property type="match status" value="1"/>
</dbReference>
<dbReference type="Pfam" id="PF13561">
    <property type="entry name" value="adh_short_C2"/>
    <property type="match status" value="1"/>
</dbReference>
<name>A0A2N9XUU1_9NEIS</name>
<dbReference type="InterPro" id="IPR051122">
    <property type="entry name" value="SDR_DHRS6-like"/>
</dbReference>
<dbReference type="GO" id="GO:0016491">
    <property type="term" value="F:oxidoreductase activity"/>
    <property type="evidence" value="ECO:0007669"/>
    <property type="project" value="UniProtKB-KW"/>
</dbReference>
<dbReference type="PANTHER" id="PTHR43477:SF1">
    <property type="entry name" value="DIHYDROANTICAPSIN 7-DEHYDROGENASE"/>
    <property type="match status" value="1"/>
</dbReference>
<proteinExistence type="inferred from homology"/>
<sequence length="222" mass="24189">MERILVVGGLSGIGKAATQNLKQSFLVETLSRTEYADPQIKHHSLDATDSNKLKEYFKNYPSYDHIVVTAAETPIGSLESLKDEDIIKAINQKLLLSYYVARDIPWEKSIILISGFLSARPGPASALQSAINAGIEGLTRAIAVEKAPKRANCISPGTIDAGLWDKINPNIRATIMEKAKSRTLINKVGNPLQIAQAIRFAIECEFLTGETIYVDGGARFGC</sequence>
<dbReference type="InterPro" id="IPR036291">
    <property type="entry name" value="NAD(P)-bd_dom_sf"/>
</dbReference>
<dbReference type="Proteomes" id="UP000230463">
    <property type="component" value="Unassembled WGS sequence"/>
</dbReference>
<evidence type="ECO:0000313" key="6">
    <source>
        <dbReference type="Proteomes" id="UP000230463"/>
    </source>
</evidence>
<organism evidence="3 5">
    <name type="scientific">Snodgrassella alvi</name>
    <dbReference type="NCBI Taxonomy" id="1196083"/>
    <lineage>
        <taxon>Bacteria</taxon>
        <taxon>Pseudomonadati</taxon>
        <taxon>Pseudomonadota</taxon>
        <taxon>Betaproteobacteria</taxon>
        <taxon>Neisseriales</taxon>
        <taxon>Neisseriaceae</taxon>
        <taxon>Snodgrassella</taxon>
    </lineage>
</organism>
<dbReference type="RefSeq" id="WP_100123263.1">
    <property type="nucleotide sequence ID" value="NZ_MEIS01000124.1"/>
</dbReference>
<comment type="similarity">
    <text evidence="1">Belongs to the short-chain dehydrogenases/reductases (SDR) family.</text>
</comment>
<dbReference type="AlphaFoldDB" id="A0A2N9XUU1"/>
<dbReference type="EMBL" id="MEIS01000124">
    <property type="protein sequence ID" value="PIT53267.1"/>
    <property type="molecule type" value="Genomic_DNA"/>
</dbReference>
<keyword evidence="2" id="KW-0560">Oxidoreductase</keyword>
<evidence type="ECO:0000313" key="4">
    <source>
        <dbReference type="EMBL" id="PIT60959.1"/>
    </source>
</evidence>
<accession>A0A2N9XUU1</accession>
<evidence type="ECO:0000313" key="3">
    <source>
        <dbReference type="EMBL" id="PIT53267.1"/>
    </source>
</evidence>
<comment type="caution">
    <text evidence="3">The sequence shown here is derived from an EMBL/GenBank/DDBJ whole genome shotgun (WGS) entry which is preliminary data.</text>
</comment>
<dbReference type="Gene3D" id="3.40.50.720">
    <property type="entry name" value="NAD(P)-binding Rossmann-like Domain"/>
    <property type="match status" value="1"/>
</dbReference>
<gene>
    <name evidence="3" type="ORF">BHC49_12765</name>
    <name evidence="4" type="ORF">BHC57_02330</name>
</gene>
<reference evidence="5 6" key="1">
    <citation type="journal article" date="2017" name="MBio">
        <title>Type VI secretion-mediated competition in the bee gut microbiome.</title>
        <authorList>
            <person name="Steele M.I."/>
            <person name="Kwong W.K."/>
            <person name="Powell J.E."/>
            <person name="Whiteley M."/>
            <person name="Moran N.A."/>
        </authorList>
    </citation>
    <scope>NUCLEOTIDE SEQUENCE [LARGE SCALE GENOMIC DNA]</scope>
    <source>
        <strain evidence="4 6">HK3</strain>
        <strain evidence="3 5">Nev3CBA3</strain>
    </source>
</reference>
<evidence type="ECO:0000256" key="2">
    <source>
        <dbReference type="ARBA" id="ARBA00023002"/>
    </source>
</evidence>
<dbReference type="InterPro" id="IPR002347">
    <property type="entry name" value="SDR_fam"/>
</dbReference>
<dbReference type="SUPFAM" id="SSF51735">
    <property type="entry name" value="NAD(P)-binding Rossmann-fold domains"/>
    <property type="match status" value="1"/>
</dbReference>
<evidence type="ECO:0000313" key="5">
    <source>
        <dbReference type="Proteomes" id="UP000229434"/>
    </source>
</evidence>
<dbReference type="PRINTS" id="PR00081">
    <property type="entry name" value="GDHRDH"/>
</dbReference>
<protein>
    <recommendedName>
        <fullName evidence="7">Short chain dehydrogenase</fullName>
    </recommendedName>
</protein>
<evidence type="ECO:0000256" key="1">
    <source>
        <dbReference type="ARBA" id="ARBA00006484"/>
    </source>
</evidence>
<dbReference type="EMBL" id="MEIU01000039">
    <property type="protein sequence ID" value="PIT60959.1"/>
    <property type="molecule type" value="Genomic_DNA"/>
</dbReference>
<dbReference type="Proteomes" id="UP000229434">
    <property type="component" value="Unassembled WGS sequence"/>
</dbReference>
<evidence type="ECO:0008006" key="7">
    <source>
        <dbReference type="Google" id="ProtNLM"/>
    </source>
</evidence>